<gene>
    <name evidence="1" type="ORF">HUT08_31140</name>
</gene>
<dbReference type="AlphaFoldDB" id="A0A7H8NFK1"/>
<organism evidence="1 2">
    <name type="scientific">Streptomyces buecherae</name>
    <dbReference type="NCBI Taxonomy" id="2763006"/>
    <lineage>
        <taxon>Bacteria</taxon>
        <taxon>Bacillati</taxon>
        <taxon>Actinomycetota</taxon>
        <taxon>Actinomycetes</taxon>
        <taxon>Kitasatosporales</taxon>
        <taxon>Streptomycetaceae</taxon>
        <taxon>Streptomyces</taxon>
    </lineage>
</organism>
<proteinExistence type="predicted"/>
<dbReference type="Pfam" id="PF10604">
    <property type="entry name" value="Polyketide_cyc2"/>
    <property type="match status" value="1"/>
</dbReference>
<dbReference type="InterPro" id="IPR023393">
    <property type="entry name" value="START-like_dom_sf"/>
</dbReference>
<protein>
    <submittedName>
        <fullName evidence="1">SRPBCC family protein</fullName>
    </submittedName>
</protein>
<reference evidence="1 2" key="1">
    <citation type="submission" date="2020-06" db="EMBL/GenBank/DDBJ databases">
        <title>Genome mining for natural products.</title>
        <authorList>
            <person name="Zhang B."/>
            <person name="Shi J."/>
            <person name="Ge H."/>
        </authorList>
    </citation>
    <scope>NUCLEOTIDE SEQUENCE [LARGE SCALE GENOMIC DNA]</scope>
    <source>
        <strain evidence="1 2">NA00687</strain>
    </source>
</reference>
<evidence type="ECO:0000313" key="1">
    <source>
        <dbReference type="EMBL" id="QKW53259.1"/>
    </source>
</evidence>
<dbReference type="EMBL" id="CP054929">
    <property type="protein sequence ID" value="QKW53259.1"/>
    <property type="molecule type" value="Genomic_DNA"/>
</dbReference>
<name>A0A7H8NFK1_9ACTN</name>
<dbReference type="InterPro" id="IPR019587">
    <property type="entry name" value="Polyketide_cyclase/dehydratase"/>
</dbReference>
<sequence>MAGWHHYRFRSSWTFAAPPDAVYAVLERAEEYPAWWPQVRAAEAEGEFSGSLRVRSFLPYDLLLAARATRRDPVARVLEIAMTGDLEGWARWTVRAGARGEGCRALFEQEVELCKPLLRRLGLPCRPFLVLNHALMMRGGQRGLRALLGVGPG</sequence>
<keyword evidence="2" id="KW-1185">Reference proteome</keyword>
<dbReference type="SUPFAM" id="SSF55961">
    <property type="entry name" value="Bet v1-like"/>
    <property type="match status" value="1"/>
</dbReference>
<evidence type="ECO:0000313" key="2">
    <source>
        <dbReference type="Proteomes" id="UP000509303"/>
    </source>
</evidence>
<dbReference type="Gene3D" id="3.30.530.20">
    <property type="match status" value="1"/>
</dbReference>
<dbReference type="RefSeq" id="WP_176164967.1">
    <property type="nucleotide sequence ID" value="NZ_CP054929.1"/>
</dbReference>
<dbReference type="Proteomes" id="UP000509303">
    <property type="component" value="Chromosome"/>
</dbReference>
<accession>A0A7H8NFK1</accession>